<protein>
    <submittedName>
        <fullName evidence="9">L-arabinose transport system permease protein AraQ</fullName>
    </submittedName>
</protein>
<dbReference type="Pfam" id="PF00528">
    <property type="entry name" value="BPD_transp_1"/>
    <property type="match status" value="1"/>
</dbReference>
<evidence type="ECO:0000256" key="6">
    <source>
        <dbReference type="ARBA" id="ARBA00023136"/>
    </source>
</evidence>
<keyword evidence="4 7" id="KW-0812">Transmembrane</keyword>
<comment type="subcellular location">
    <subcellularLocation>
        <location evidence="1 7">Cell membrane</location>
        <topology evidence="1 7">Multi-pass membrane protein</topology>
    </subcellularLocation>
</comment>
<feature type="transmembrane region" description="Helical" evidence="7">
    <location>
        <begin position="12"/>
        <end position="34"/>
    </location>
</feature>
<dbReference type="PANTHER" id="PTHR43744">
    <property type="entry name" value="ABC TRANSPORTER PERMEASE PROTEIN MG189-RELATED-RELATED"/>
    <property type="match status" value="1"/>
</dbReference>
<dbReference type="Proteomes" id="UP001057134">
    <property type="component" value="Chromosome"/>
</dbReference>
<dbReference type="InterPro" id="IPR035906">
    <property type="entry name" value="MetI-like_sf"/>
</dbReference>
<keyword evidence="2 7" id="KW-0813">Transport</keyword>
<evidence type="ECO:0000256" key="4">
    <source>
        <dbReference type="ARBA" id="ARBA00022692"/>
    </source>
</evidence>
<feature type="transmembrane region" description="Helical" evidence="7">
    <location>
        <begin position="108"/>
        <end position="128"/>
    </location>
</feature>
<sequence length="290" mass="32378">MVISKGVKTFNVINIVFLTLLGLTMVLPLLHVIAQSFSNSVAINKGLVYFWPVSFTTANYTSILKDQTIWIAFRNSVFITVGGTLINLLATASLAYPLSRQEYLGRKIVLIMVLITLIFHAPLIPNYLLLKNIKMLDTLWVLMIPTAISAYNLFVMRSFFMNLPNELFDSARIDGCGEMGMLWRIVLPLSKPAMATMGIMYAVSNWNTYSAAIYYINSRSLIPLQVRLREMIITDQFGASDSSALDSAMDLSPEGLKMAVIVIATIPIMLVYPFLQKHFIKGMLVGSIKS</sequence>
<feature type="transmembrane region" description="Helical" evidence="7">
    <location>
        <begin position="255"/>
        <end position="275"/>
    </location>
</feature>
<dbReference type="InterPro" id="IPR000515">
    <property type="entry name" value="MetI-like"/>
</dbReference>
<dbReference type="CDD" id="cd06261">
    <property type="entry name" value="TM_PBP2"/>
    <property type="match status" value="1"/>
</dbReference>
<evidence type="ECO:0000256" key="3">
    <source>
        <dbReference type="ARBA" id="ARBA00022475"/>
    </source>
</evidence>
<evidence type="ECO:0000256" key="2">
    <source>
        <dbReference type="ARBA" id="ARBA00022448"/>
    </source>
</evidence>
<feature type="transmembrane region" description="Helical" evidence="7">
    <location>
        <begin position="76"/>
        <end position="96"/>
    </location>
</feature>
<dbReference type="Gene3D" id="1.10.3720.10">
    <property type="entry name" value="MetI-like"/>
    <property type="match status" value="1"/>
</dbReference>
<reference evidence="9" key="1">
    <citation type="submission" date="2018-02" db="EMBL/GenBank/DDBJ databases">
        <authorList>
            <person name="Kim S.-K."/>
            <person name="Jung H.-I."/>
            <person name="Lee S.-W."/>
        </authorList>
    </citation>
    <scope>NUCLEOTIDE SEQUENCE</scope>
    <source>
        <strain evidence="9">SK3146</strain>
    </source>
</reference>
<dbReference type="RefSeq" id="WP_249863783.1">
    <property type="nucleotide sequence ID" value="NZ_CP027059.1"/>
</dbReference>
<reference evidence="9" key="2">
    <citation type="journal article" date="2021" name="J Anim Sci Technol">
        <title>Complete genome sequence of Paenibacillus konkukensis sp. nov. SK3146 as a potential probiotic strain.</title>
        <authorList>
            <person name="Jung H.I."/>
            <person name="Park S."/>
            <person name="Niu K.M."/>
            <person name="Lee S.W."/>
            <person name="Kothari D."/>
            <person name="Yi K.J."/>
            <person name="Kim S.K."/>
        </authorList>
    </citation>
    <scope>NUCLEOTIDE SEQUENCE</scope>
    <source>
        <strain evidence="9">SK3146</strain>
    </source>
</reference>
<evidence type="ECO:0000256" key="7">
    <source>
        <dbReference type="RuleBase" id="RU363032"/>
    </source>
</evidence>
<feature type="transmembrane region" description="Helical" evidence="7">
    <location>
        <begin position="140"/>
        <end position="160"/>
    </location>
</feature>
<evidence type="ECO:0000259" key="8">
    <source>
        <dbReference type="PROSITE" id="PS50928"/>
    </source>
</evidence>
<accession>A0ABY4RJ49</accession>
<dbReference type="SUPFAM" id="SSF161098">
    <property type="entry name" value="MetI-like"/>
    <property type="match status" value="1"/>
</dbReference>
<feature type="transmembrane region" description="Helical" evidence="7">
    <location>
        <begin position="46"/>
        <end position="64"/>
    </location>
</feature>
<comment type="similarity">
    <text evidence="7">Belongs to the binding-protein-dependent transport system permease family.</text>
</comment>
<feature type="domain" description="ABC transmembrane type-1" evidence="8">
    <location>
        <begin position="73"/>
        <end position="275"/>
    </location>
</feature>
<evidence type="ECO:0000313" key="10">
    <source>
        <dbReference type="Proteomes" id="UP001057134"/>
    </source>
</evidence>
<proteinExistence type="inferred from homology"/>
<dbReference type="EMBL" id="CP027059">
    <property type="protein sequence ID" value="UQZ81554.1"/>
    <property type="molecule type" value="Genomic_DNA"/>
</dbReference>
<keyword evidence="3" id="KW-1003">Cell membrane</keyword>
<keyword evidence="5 7" id="KW-1133">Transmembrane helix</keyword>
<dbReference type="PANTHER" id="PTHR43744:SF9">
    <property type="entry name" value="POLYGALACTURONAN_RHAMNOGALACTURONAN TRANSPORT SYSTEM PERMEASE PROTEIN YTCP"/>
    <property type="match status" value="1"/>
</dbReference>
<gene>
    <name evidence="9" type="primary">araQ_20</name>
    <name evidence="9" type="ORF">SK3146_00710</name>
</gene>
<evidence type="ECO:0000256" key="5">
    <source>
        <dbReference type="ARBA" id="ARBA00022989"/>
    </source>
</evidence>
<keyword evidence="10" id="KW-1185">Reference proteome</keyword>
<dbReference type="PROSITE" id="PS50928">
    <property type="entry name" value="ABC_TM1"/>
    <property type="match status" value="1"/>
</dbReference>
<evidence type="ECO:0000313" key="9">
    <source>
        <dbReference type="EMBL" id="UQZ81554.1"/>
    </source>
</evidence>
<organism evidence="9 10">
    <name type="scientific">Paenibacillus konkukensis</name>
    <dbReference type="NCBI Taxonomy" id="2020716"/>
    <lineage>
        <taxon>Bacteria</taxon>
        <taxon>Bacillati</taxon>
        <taxon>Bacillota</taxon>
        <taxon>Bacilli</taxon>
        <taxon>Bacillales</taxon>
        <taxon>Paenibacillaceae</taxon>
        <taxon>Paenibacillus</taxon>
    </lineage>
</organism>
<name>A0ABY4RJ49_9BACL</name>
<keyword evidence="6 7" id="KW-0472">Membrane</keyword>
<evidence type="ECO:0000256" key="1">
    <source>
        <dbReference type="ARBA" id="ARBA00004651"/>
    </source>
</evidence>